<feature type="coiled-coil region" evidence="4">
    <location>
        <begin position="731"/>
        <end position="758"/>
    </location>
</feature>
<dbReference type="InterPro" id="IPR004146">
    <property type="entry name" value="DC1"/>
</dbReference>
<comment type="caution">
    <text evidence="6">The sequence shown here is derived from an EMBL/GenBank/DDBJ whole genome shotgun (WGS) entry which is preliminary data.</text>
</comment>
<dbReference type="PANTHER" id="PTHR46288:SF27">
    <property type="entry name" value="CYSTEINE_HISTIDINE-RICH C1 DOMAIN FAMILY PROTEIN"/>
    <property type="match status" value="1"/>
</dbReference>
<keyword evidence="2" id="KW-0677">Repeat</keyword>
<evidence type="ECO:0000256" key="1">
    <source>
        <dbReference type="ARBA" id="ARBA00022723"/>
    </source>
</evidence>
<evidence type="ECO:0000313" key="7">
    <source>
        <dbReference type="Proteomes" id="UP000823749"/>
    </source>
</evidence>
<keyword evidence="1" id="KW-0479">Metal-binding</keyword>
<dbReference type="EMBL" id="JACTNZ010000001">
    <property type="protein sequence ID" value="KAG5564520.1"/>
    <property type="molecule type" value="Genomic_DNA"/>
</dbReference>
<dbReference type="SUPFAM" id="SSF57889">
    <property type="entry name" value="Cysteine-rich domain"/>
    <property type="match status" value="6"/>
</dbReference>
<evidence type="ECO:0000256" key="2">
    <source>
        <dbReference type="ARBA" id="ARBA00022737"/>
    </source>
</evidence>
<name>A0AAV6LHF5_9ERIC</name>
<dbReference type="InterPro" id="IPR046349">
    <property type="entry name" value="C1-like_sf"/>
</dbReference>
<dbReference type="AlphaFoldDB" id="A0AAV6LHF5"/>
<keyword evidence="4" id="KW-0175">Coiled coil</keyword>
<evidence type="ECO:0000256" key="4">
    <source>
        <dbReference type="SAM" id="Coils"/>
    </source>
</evidence>
<dbReference type="InterPro" id="IPR002219">
    <property type="entry name" value="PKC_DAG/PE"/>
</dbReference>
<gene>
    <name evidence="6" type="ORF">RHGRI_000639</name>
</gene>
<dbReference type="Pfam" id="PF03107">
    <property type="entry name" value="C1_2"/>
    <property type="match status" value="6"/>
</dbReference>
<accession>A0AAV6LHF5</accession>
<reference evidence="6" key="1">
    <citation type="submission" date="2020-08" db="EMBL/GenBank/DDBJ databases">
        <title>Plant Genome Project.</title>
        <authorList>
            <person name="Zhang R.-G."/>
        </authorList>
    </citation>
    <scope>NUCLEOTIDE SEQUENCE</scope>
    <source>
        <strain evidence="6">WSP0</strain>
        <tissue evidence="6">Leaf</tissue>
    </source>
</reference>
<sequence length="772" mass="89222">MEGMGSGLAYQTYSEYYERGPIGKVDHEAPCFVCWYDNSDPVRKCVRSHRDGIPKIGIHDSCAELPSEMKDHVFHPQHTLTLRTKTSCDSGTTLCDACGRLISWGFYFCCEMCKFYLDPRCATSLRTYTRKGVFDYLGHPHRLVRCWIWPVQGFREPKKKGWWEQTLNADNVSNLRCSGCNKPFKGDVHVCLDCHCLLDRCCADRPSRIEHPFHSQHPLTLCVRRSTSASQYRCDACGSTLDGLVFHCPECEFSLDLYCSFLMPIQSSREGMELQTLPLNHPHPLIICEKLWWHSEDIICHGCKQFCKGSFYVCLHCHCFLDKSCANWAQQIDHPFHPNHPLTLLGKQDHDSSRCNACGKELQGLVFYCSECEFGLDLVCAALMPKQINHLQLGHPHRLTLCEKKENLNFTCYACQLPIKDSFYVCLECHIFLHRSCANLPRNVHRLPHHKHSSPCRCRTLTLLDHLPHNQLVYVPEMHPLHPKYNGDIVRLVVGATPTHKVHDLDDHSKCPECFKLTMGFAYTCSECSDYFGISCTLKKSKPHEHPLVYFNIKSNKLKCESCRRSLHTPFFRCEECNFNIHASCVSILPQIVKHRCHRHILSLRYSPVKDFPDEDENAEFYCDICEEDRYLLDPTYYCEECHFVSHVHCVIETSEEMHVLVEEWSLPFKLESQKKADNQKGRPALESLASVDEATGVSVEEREAEGSRVAEKRLLIIEQDEEIAVQCDEIAVLREEIHCLEKKLSAMDERKEELERRRASNFRLTRTMVMF</sequence>
<dbReference type="PROSITE" id="PS50081">
    <property type="entry name" value="ZF_DAG_PE_2"/>
    <property type="match status" value="1"/>
</dbReference>
<evidence type="ECO:0000313" key="6">
    <source>
        <dbReference type="EMBL" id="KAG5564520.1"/>
    </source>
</evidence>
<keyword evidence="3" id="KW-0862">Zinc</keyword>
<proteinExistence type="predicted"/>
<organism evidence="6 7">
    <name type="scientific">Rhododendron griersonianum</name>
    <dbReference type="NCBI Taxonomy" id="479676"/>
    <lineage>
        <taxon>Eukaryota</taxon>
        <taxon>Viridiplantae</taxon>
        <taxon>Streptophyta</taxon>
        <taxon>Embryophyta</taxon>
        <taxon>Tracheophyta</taxon>
        <taxon>Spermatophyta</taxon>
        <taxon>Magnoliopsida</taxon>
        <taxon>eudicotyledons</taxon>
        <taxon>Gunneridae</taxon>
        <taxon>Pentapetalae</taxon>
        <taxon>asterids</taxon>
        <taxon>Ericales</taxon>
        <taxon>Ericaceae</taxon>
        <taxon>Ericoideae</taxon>
        <taxon>Rhodoreae</taxon>
        <taxon>Rhododendron</taxon>
    </lineage>
</organism>
<dbReference type="Proteomes" id="UP000823749">
    <property type="component" value="Chromosome 1"/>
</dbReference>
<dbReference type="GO" id="GO:0046872">
    <property type="term" value="F:metal ion binding"/>
    <property type="evidence" value="ECO:0007669"/>
    <property type="project" value="UniProtKB-KW"/>
</dbReference>
<evidence type="ECO:0000256" key="3">
    <source>
        <dbReference type="ARBA" id="ARBA00022833"/>
    </source>
</evidence>
<dbReference type="PANTHER" id="PTHR46288">
    <property type="entry name" value="PHORBOL-ESTER/DAG-TYPE DOMAIN-CONTAINING PROTEIN"/>
    <property type="match status" value="1"/>
</dbReference>
<evidence type="ECO:0000259" key="5">
    <source>
        <dbReference type="PROSITE" id="PS50081"/>
    </source>
</evidence>
<feature type="domain" description="Phorbol-ester/DAG-type" evidence="5">
    <location>
        <begin position="545"/>
        <end position="597"/>
    </location>
</feature>
<keyword evidence="7" id="KW-1185">Reference proteome</keyword>
<protein>
    <recommendedName>
        <fullName evidence="5">Phorbol-ester/DAG-type domain-containing protein</fullName>
    </recommendedName>
</protein>